<dbReference type="PANTHER" id="PTHR22950">
    <property type="entry name" value="AMINO ACID TRANSPORTER"/>
    <property type="match status" value="1"/>
</dbReference>
<dbReference type="OrthoDB" id="655540at2759"/>
<feature type="transmembrane region" description="Helical" evidence="5">
    <location>
        <begin position="337"/>
        <end position="357"/>
    </location>
</feature>
<evidence type="ECO:0000256" key="1">
    <source>
        <dbReference type="ARBA" id="ARBA00004141"/>
    </source>
</evidence>
<feature type="transmembrane region" description="Helical" evidence="5">
    <location>
        <begin position="363"/>
        <end position="386"/>
    </location>
</feature>
<dbReference type="PANTHER" id="PTHR22950:SF703">
    <property type="entry name" value="AMINO ACID TRANSPORTER TRANSMEMBRANE DOMAIN-CONTAINING PROTEIN"/>
    <property type="match status" value="1"/>
</dbReference>
<evidence type="ECO:0000313" key="7">
    <source>
        <dbReference type="EMBL" id="CAD5212207.1"/>
    </source>
</evidence>
<name>A0A811K844_9BILA</name>
<gene>
    <name evidence="7" type="ORF">BOKJ2_LOCUS4087</name>
</gene>
<feature type="transmembrane region" description="Helical" evidence="5">
    <location>
        <begin position="255"/>
        <end position="278"/>
    </location>
</feature>
<evidence type="ECO:0000256" key="5">
    <source>
        <dbReference type="SAM" id="Phobius"/>
    </source>
</evidence>
<keyword evidence="8" id="KW-1185">Reference proteome</keyword>
<keyword evidence="3 5" id="KW-1133">Transmembrane helix</keyword>
<dbReference type="EMBL" id="CAJFDH010000002">
    <property type="protein sequence ID" value="CAD5212207.1"/>
    <property type="molecule type" value="Genomic_DNA"/>
</dbReference>
<keyword evidence="2 5" id="KW-0812">Transmembrane</keyword>
<sequence>MQWECGDSIPLLQDKSDSTDDLQMKARTGISWLVAAAFIVADMAGGGVVTMPVALLKSGAFMGSVVMILVATAFCYTAHLLGQNWIIMRKRWSQYANHCRKPFPEMAFRAIGPEARIFTAGTIHAMLFGVSVVYLLLSAKIINSLITSLMEFDIGECRMMVLLALVLFPVTLLKSPQDFWIAVVLAMVTTVFAVMLIIVGIVKDDAVCGKVANIPSFDSNEFVMSLGIFMFAFGGHAVFPTIINDMQRPKEFTRSALLGFAGVCALYLPITILGYQVYGDSLTDSVISSIQSKEIREAANFFIAAHCILTLTITINPLNQELENALKLPHEFGTGRVLVRAFILSAVTFLALTVPSFGPLLNVIGGTTVALTSAVLPCLFNMYLVAMESGTQKEEHISFLKAVKLTSWTRLTVNCFVILFAIIFGSITTLSAWKELYVSEMSYPCYSSRYHVTISQKNHCCGHFRNVTSDTGTCSVYN</sequence>
<dbReference type="GO" id="GO:0005774">
    <property type="term" value="C:vacuolar membrane"/>
    <property type="evidence" value="ECO:0007669"/>
    <property type="project" value="TreeGrafter"/>
</dbReference>
<dbReference type="Proteomes" id="UP000614601">
    <property type="component" value="Unassembled WGS sequence"/>
</dbReference>
<protein>
    <recommendedName>
        <fullName evidence="6">Amino acid transporter transmembrane domain-containing protein</fullName>
    </recommendedName>
</protein>
<evidence type="ECO:0000259" key="6">
    <source>
        <dbReference type="Pfam" id="PF01490"/>
    </source>
</evidence>
<organism evidence="7 8">
    <name type="scientific">Bursaphelenchus okinawaensis</name>
    <dbReference type="NCBI Taxonomy" id="465554"/>
    <lineage>
        <taxon>Eukaryota</taxon>
        <taxon>Metazoa</taxon>
        <taxon>Ecdysozoa</taxon>
        <taxon>Nematoda</taxon>
        <taxon>Chromadorea</taxon>
        <taxon>Rhabditida</taxon>
        <taxon>Tylenchina</taxon>
        <taxon>Tylenchomorpha</taxon>
        <taxon>Aphelenchoidea</taxon>
        <taxon>Aphelenchoididae</taxon>
        <taxon>Bursaphelenchus</taxon>
    </lineage>
</organism>
<comment type="subcellular location">
    <subcellularLocation>
        <location evidence="1">Membrane</location>
        <topology evidence="1">Multi-pass membrane protein</topology>
    </subcellularLocation>
</comment>
<evidence type="ECO:0000256" key="4">
    <source>
        <dbReference type="ARBA" id="ARBA00023136"/>
    </source>
</evidence>
<feature type="transmembrane region" description="Helical" evidence="5">
    <location>
        <begin position="180"/>
        <end position="202"/>
    </location>
</feature>
<evidence type="ECO:0000256" key="3">
    <source>
        <dbReference type="ARBA" id="ARBA00022989"/>
    </source>
</evidence>
<dbReference type="EMBL" id="CAJFCW020000002">
    <property type="protein sequence ID" value="CAG9095281.1"/>
    <property type="molecule type" value="Genomic_DNA"/>
</dbReference>
<feature type="domain" description="Amino acid transporter transmembrane" evidence="6">
    <location>
        <begin position="29"/>
        <end position="422"/>
    </location>
</feature>
<dbReference type="Proteomes" id="UP000783686">
    <property type="component" value="Unassembled WGS sequence"/>
</dbReference>
<feature type="transmembrane region" description="Helical" evidence="5">
    <location>
        <begin position="117"/>
        <end position="137"/>
    </location>
</feature>
<feature type="transmembrane region" description="Helical" evidence="5">
    <location>
        <begin position="407"/>
        <end position="433"/>
    </location>
</feature>
<reference evidence="7" key="1">
    <citation type="submission" date="2020-09" db="EMBL/GenBank/DDBJ databases">
        <authorList>
            <person name="Kikuchi T."/>
        </authorList>
    </citation>
    <scope>NUCLEOTIDE SEQUENCE</scope>
    <source>
        <strain evidence="7">SH1</strain>
    </source>
</reference>
<feature type="transmembrane region" description="Helical" evidence="5">
    <location>
        <begin position="61"/>
        <end position="81"/>
    </location>
</feature>
<accession>A0A811K844</accession>
<dbReference type="AlphaFoldDB" id="A0A811K844"/>
<dbReference type="InterPro" id="IPR013057">
    <property type="entry name" value="AA_transpt_TM"/>
</dbReference>
<feature type="transmembrane region" description="Helical" evidence="5">
    <location>
        <begin position="32"/>
        <end position="55"/>
    </location>
</feature>
<feature type="transmembrane region" description="Helical" evidence="5">
    <location>
        <begin position="157"/>
        <end position="173"/>
    </location>
</feature>
<proteinExistence type="predicted"/>
<keyword evidence="4 5" id="KW-0472">Membrane</keyword>
<comment type="caution">
    <text evidence="7">The sequence shown here is derived from an EMBL/GenBank/DDBJ whole genome shotgun (WGS) entry which is preliminary data.</text>
</comment>
<feature type="transmembrane region" description="Helical" evidence="5">
    <location>
        <begin position="222"/>
        <end position="243"/>
    </location>
</feature>
<dbReference type="Pfam" id="PF01490">
    <property type="entry name" value="Aa_trans"/>
    <property type="match status" value="1"/>
</dbReference>
<feature type="transmembrane region" description="Helical" evidence="5">
    <location>
        <begin position="298"/>
        <end position="316"/>
    </location>
</feature>
<evidence type="ECO:0000313" key="8">
    <source>
        <dbReference type="Proteomes" id="UP000614601"/>
    </source>
</evidence>
<evidence type="ECO:0000256" key="2">
    <source>
        <dbReference type="ARBA" id="ARBA00022692"/>
    </source>
</evidence>
<dbReference type="FunFam" id="1.20.1740.10:FF:000052">
    <property type="entry name" value="Lysine histidine transporter-like 3"/>
    <property type="match status" value="1"/>
</dbReference>
<dbReference type="GO" id="GO:0015179">
    <property type="term" value="F:L-amino acid transmembrane transporter activity"/>
    <property type="evidence" value="ECO:0007669"/>
    <property type="project" value="TreeGrafter"/>
</dbReference>